<gene>
    <name evidence="2" type="ORF">F511_21290</name>
</gene>
<protein>
    <submittedName>
        <fullName evidence="2">Phospholipid-transporting ATPase 4</fullName>
    </submittedName>
</protein>
<evidence type="ECO:0000256" key="1">
    <source>
        <dbReference type="SAM" id="MobiDB-lite"/>
    </source>
</evidence>
<dbReference type="Proteomes" id="UP000250235">
    <property type="component" value="Unassembled WGS sequence"/>
</dbReference>
<reference evidence="2 3" key="1">
    <citation type="journal article" date="2015" name="Proc. Natl. Acad. Sci. U.S.A.">
        <title>The resurrection genome of Boea hygrometrica: A blueprint for survival of dehydration.</title>
        <authorList>
            <person name="Xiao L."/>
            <person name="Yang G."/>
            <person name="Zhang L."/>
            <person name="Yang X."/>
            <person name="Zhao S."/>
            <person name="Ji Z."/>
            <person name="Zhou Q."/>
            <person name="Hu M."/>
            <person name="Wang Y."/>
            <person name="Chen M."/>
            <person name="Xu Y."/>
            <person name="Jin H."/>
            <person name="Xiao X."/>
            <person name="Hu G."/>
            <person name="Bao F."/>
            <person name="Hu Y."/>
            <person name="Wan P."/>
            <person name="Li L."/>
            <person name="Deng X."/>
            <person name="Kuang T."/>
            <person name="Xiang C."/>
            <person name="Zhu J.K."/>
            <person name="Oliver M.J."/>
            <person name="He Y."/>
        </authorList>
    </citation>
    <scope>NUCLEOTIDE SEQUENCE [LARGE SCALE GENOMIC DNA]</scope>
    <source>
        <strain evidence="3">cv. XS01</strain>
    </source>
</reference>
<keyword evidence="3" id="KW-1185">Reference proteome</keyword>
<dbReference type="PROSITE" id="PS51257">
    <property type="entry name" value="PROKAR_LIPOPROTEIN"/>
    <property type="match status" value="1"/>
</dbReference>
<evidence type="ECO:0000313" key="3">
    <source>
        <dbReference type="Proteomes" id="UP000250235"/>
    </source>
</evidence>
<dbReference type="AlphaFoldDB" id="A0A2Z7CN06"/>
<evidence type="ECO:0000313" key="2">
    <source>
        <dbReference type="EMBL" id="KZV46099.1"/>
    </source>
</evidence>
<name>A0A2Z7CN06_9LAMI</name>
<feature type="region of interest" description="Disordered" evidence="1">
    <location>
        <begin position="41"/>
        <end position="80"/>
    </location>
</feature>
<proteinExistence type="predicted"/>
<sequence>MQYVNRAMHEGYQESLVGKKKSTTTQLCISSSSCDLQVQRISRPSQGSGIQARRLSRPPHSKAALDLSGTTTQPADQNVQRNSAHKGIRLNMARHQCPAQICFLTDSRRSITGTAQSSNLNGENHQLEFVKLLEPATTSLLFHKSVYKFKLVSIGRPKEDEPSATNLAPNNGGNRR</sequence>
<dbReference type="EMBL" id="KQ995713">
    <property type="protein sequence ID" value="KZV46099.1"/>
    <property type="molecule type" value="Genomic_DNA"/>
</dbReference>
<accession>A0A2Z7CN06</accession>
<organism evidence="2 3">
    <name type="scientific">Dorcoceras hygrometricum</name>
    <dbReference type="NCBI Taxonomy" id="472368"/>
    <lineage>
        <taxon>Eukaryota</taxon>
        <taxon>Viridiplantae</taxon>
        <taxon>Streptophyta</taxon>
        <taxon>Embryophyta</taxon>
        <taxon>Tracheophyta</taxon>
        <taxon>Spermatophyta</taxon>
        <taxon>Magnoliopsida</taxon>
        <taxon>eudicotyledons</taxon>
        <taxon>Gunneridae</taxon>
        <taxon>Pentapetalae</taxon>
        <taxon>asterids</taxon>
        <taxon>lamiids</taxon>
        <taxon>Lamiales</taxon>
        <taxon>Gesneriaceae</taxon>
        <taxon>Didymocarpoideae</taxon>
        <taxon>Trichosporeae</taxon>
        <taxon>Loxocarpinae</taxon>
        <taxon>Dorcoceras</taxon>
    </lineage>
</organism>
<feature type="compositionally biased region" description="Polar residues" evidence="1">
    <location>
        <begin position="163"/>
        <end position="176"/>
    </location>
</feature>
<feature type="compositionally biased region" description="Polar residues" evidence="1">
    <location>
        <begin position="68"/>
        <end position="80"/>
    </location>
</feature>
<feature type="region of interest" description="Disordered" evidence="1">
    <location>
        <begin position="157"/>
        <end position="176"/>
    </location>
</feature>